<evidence type="ECO:0000313" key="4">
    <source>
        <dbReference type="Proteomes" id="UP000005240"/>
    </source>
</evidence>
<reference evidence="3 4" key="3">
    <citation type="journal article" date="2017" name="G3 (Bethesda)">
        <title>Comparative analysis highlights variable genome content of wheat rusts and divergence of the mating loci.</title>
        <authorList>
            <person name="Cuomo C.A."/>
            <person name="Bakkeren G."/>
            <person name="Khalil H.B."/>
            <person name="Panwar V."/>
            <person name="Joly D."/>
            <person name="Linning R."/>
            <person name="Sakthikumar S."/>
            <person name="Song X."/>
            <person name="Adiconis X."/>
            <person name="Fan L."/>
            <person name="Goldberg J.M."/>
            <person name="Levin J.Z."/>
            <person name="Young S."/>
            <person name="Zeng Q."/>
            <person name="Anikster Y."/>
            <person name="Bruce M."/>
            <person name="Wang M."/>
            <person name="Yin C."/>
            <person name="McCallum B."/>
            <person name="Szabo L.J."/>
            <person name="Hulbert S."/>
            <person name="Chen X."/>
            <person name="Fellers J.P."/>
        </authorList>
    </citation>
    <scope>NUCLEOTIDE SEQUENCE</scope>
    <source>
        <strain evidence="3">isolate 1-1 / race 1 (BBBD)</strain>
        <strain evidence="4">Isolate 1-1 / race 1 (BBBD)</strain>
    </source>
</reference>
<name>A0A180GJ51_PUCT1</name>
<feature type="compositionally biased region" description="Polar residues" evidence="1">
    <location>
        <begin position="1"/>
        <end position="17"/>
    </location>
</feature>
<keyword evidence="4" id="KW-1185">Reference proteome</keyword>
<dbReference type="Proteomes" id="UP000005240">
    <property type="component" value="Unassembled WGS sequence"/>
</dbReference>
<dbReference type="EMBL" id="ADAS02000059">
    <property type="protein sequence ID" value="OAV92807.1"/>
    <property type="molecule type" value="Genomic_DNA"/>
</dbReference>
<sequence length="87" mass="9596">MSNTWNGAGGSSCTTGPPTADEYYNGAHSDSPTMSSTTGSASCYQPTYRSAWNFERLFRLPHNTSPLLTTQAHSRISMVYRHLHRPS</sequence>
<reference evidence="3" key="4">
    <citation type="submission" date="2025-05" db="UniProtKB">
        <authorList>
            <consortium name="EnsemblFungi"/>
        </authorList>
    </citation>
    <scope>IDENTIFICATION</scope>
    <source>
        <strain evidence="3">isolate 1-1 / race 1 (BBBD)</strain>
    </source>
</reference>
<protein>
    <submittedName>
        <fullName evidence="2 3">Uncharacterized protein</fullName>
    </submittedName>
</protein>
<accession>A0A180GJ51</accession>
<feature type="region of interest" description="Disordered" evidence="1">
    <location>
        <begin position="1"/>
        <end position="41"/>
    </location>
</feature>
<organism evidence="2">
    <name type="scientific">Puccinia triticina (isolate 1-1 / race 1 (BBBD))</name>
    <name type="common">Brown leaf rust fungus</name>
    <dbReference type="NCBI Taxonomy" id="630390"/>
    <lineage>
        <taxon>Eukaryota</taxon>
        <taxon>Fungi</taxon>
        <taxon>Dikarya</taxon>
        <taxon>Basidiomycota</taxon>
        <taxon>Pucciniomycotina</taxon>
        <taxon>Pucciniomycetes</taxon>
        <taxon>Pucciniales</taxon>
        <taxon>Pucciniaceae</taxon>
        <taxon>Puccinia</taxon>
    </lineage>
</organism>
<proteinExistence type="predicted"/>
<evidence type="ECO:0000256" key="1">
    <source>
        <dbReference type="SAM" id="MobiDB-lite"/>
    </source>
</evidence>
<dbReference type="VEuPathDB" id="FungiDB:PTTG_12236"/>
<evidence type="ECO:0000313" key="2">
    <source>
        <dbReference type="EMBL" id="OAV92807.1"/>
    </source>
</evidence>
<evidence type="ECO:0000313" key="3">
    <source>
        <dbReference type="EnsemblFungi" id="PTTG_12236-t43_1-p1"/>
    </source>
</evidence>
<dbReference type="OrthoDB" id="2507461at2759"/>
<reference evidence="2" key="2">
    <citation type="submission" date="2016-05" db="EMBL/GenBank/DDBJ databases">
        <title>Comparative analysis highlights variable genome content of wheat rusts and divergence of the mating loci.</title>
        <authorList>
            <person name="Cuomo C.A."/>
            <person name="Bakkeren G."/>
            <person name="Szabo L."/>
            <person name="Khalil H."/>
            <person name="Joly D."/>
            <person name="Goldberg J."/>
            <person name="Young S."/>
            <person name="Zeng Q."/>
            <person name="Fellers J."/>
        </authorList>
    </citation>
    <scope>NUCLEOTIDE SEQUENCE [LARGE SCALE GENOMIC DNA]</scope>
    <source>
        <strain evidence="2">1-1 BBBD Race 1</strain>
    </source>
</reference>
<dbReference type="AlphaFoldDB" id="A0A180GJ51"/>
<gene>
    <name evidence="2" type="ORF">PTTG_12236</name>
</gene>
<reference evidence="2" key="1">
    <citation type="submission" date="2009-11" db="EMBL/GenBank/DDBJ databases">
        <authorList>
            <consortium name="The Broad Institute Genome Sequencing Platform"/>
            <person name="Ward D."/>
            <person name="Feldgarden M."/>
            <person name="Earl A."/>
            <person name="Young S.K."/>
            <person name="Zeng Q."/>
            <person name="Koehrsen M."/>
            <person name="Alvarado L."/>
            <person name="Berlin A."/>
            <person name="Bochicchio J."/>
            <person name="Borenstein D."/>
            <person name="Chapman S.B."/>
            <person name="Chen Z."/>
            <person name="Engels R."/>
            <person name="Freedman E."/>
            <person name="Gellesch M."/>
            <person name="Goldberg J."/>
            <person name="Griggs A."/>
            <person name="Gujja S."/>
            <person name="Heilman E."/>
            <person name="Heiman D."/>
            <person name="Hepburn T."/>
            <person name="Howarth C."/>
            <person name="Jen D."/>
            <person name="Larson L."/>
            <person name="Lewis B."/>
            <person name="Mehta T."/>
            <person name="Park D."/>
            <person name="Pearson M."/>
            <person name="Roberts A."/>
            <person name="Saif S."/>
            <person name="Shea T."/>
            <person name="Shenoy N."/>
            <person name="Sisk P."/>
            <person name="Stolte C."/>
            <person name="Sykes S."/>
            <person name="Thomson T."/>
            <person name="Walk T."/>
            <person name="White J."/>
            <person name="Yandava C."/>
            <person name="Izard J."/>
            <person name="Baranova O.V."/>
            <person name="Blanton J.M."/>
            <person name="Tanner A.C."/>
            <person name="Dewhirst F.E."/>
            <person name="Haas B."/>
            <person name="Nusbaum C."/>
            <person name="Birren B."/>
        </authorList>
    </citation>
    <scope>NUCLEOTIDE SEQUENCE [LARGE SCALE GENOMIC DNA]</scope>
    <source>
        <strain evidence="2">1-1 BBBD Race 1</strain>
    </source>
</reference>
<feature type="compositionally biased region" description="Polar residues" evidence="1">
    <location>
        <begin position="28"/>
        <end position="41"/>
    </location>
</feature>
<dbReference type="EnsemblFungi" id="PTTG_12236-t43_1">
    <property type="protein sequence ID" value="PTTG_12236-t43_1-p1"/>
    <property type="gene ID" value="PTTG_12236"/>
</dbReference>